<dbReference type="GeneID" id="113202712"/>
<dbReference type="AlphaFoldDB" id="A0A9C6XA82"/>
<dbReference type="PROSITE" id="PS51059">
    <property type="entry name" value="PARP_CATALYTIC"/>
    <property type="match status" value="1"/>
</dbReference>
<dbReference type="RefSeq" id="XP_052131950.1">
    <property type="nucleotide sequence ID" value="XM_052275990.1"/>
</dbReference>
<dbReference type="InterPro" id="IPR012317">
    <property type="entry name" value="Poly(ADP-ribose)pol_cat_dom"/>
</dbReference>
<dbReference type="SUPFAM" id="SSF56399">
    <property type="entry name" value="ADP-ribosylation"/>
    <property type="match status" value="1"/>
</dbReference>
<name>A0A9C6XA82_FRAOC</name>
<feature type="transmembrane region" description="Helical" evidence="7">
    <location>
        <begin position="322"/>
        <end position="345"/>
    </location>
</feature>
<evidence type="ECO:0000256" key="1">
    <source>
        <dbReference type="ARBA" id="ARBA00022676"/>
    </source>
</evidence>
<keyword evidence="9" id="KW-1185">Reference proteome</keyword>
<evidence type="ECO:0000256" key="2">
    <source>
        <dbReference type="ARBA" id="ARBA00022679"/>
    </source>
</evidence>
<evidence type="ECO:0000256" key="4">
    <source>
        <dbReference type="ARBA" id="ARBA00023027"/>
    </source>
</evidence>
<dbReference type="Proteomes" id="UP000504606">
    <property type="component" value="Unplaced"/>
</dbReference>
<evidence type="ECO:0000259" key="8">
    <source>
        <dbReference type="PROSITE" id="PS51059"/>
    </source>
</evidence>
<sequence length="357" mass="39811">MDGDARAAEAPSSGTVSATTAAAPTLQDKRLALADCIRADLFAADLRWSLFVAAAQSFKYDTVLRPFPPQFGSADVKEIDRLREVMTQMPAFPTLLSLLENPSTDCSDRGQLIDLLYWVLIVQDDPGVRTLSKEEVDQVLAQAPGGKLPRPHFIFAIGPKKFTEKQKRFSELSKNFKTFFGYHGSRIDNFYSIICHGLISTLSKREVYGKGTYLSTDFSTSLNFSPSGCGWGASIIGSGLSCMALCEILEHPDVIYEKSDTETQKTAEDSQFGPVPQKYILVRNSDLVQIRYLLVDGKNPHSLTCHKEANASMIGWFCKHKMFTLMLGYVLLLSAVGMSNSPTVMRYCRMFLRRWNH</sequence>
<reference evidence="10" key="2">
    <citation type="submission" date="2025-08" db="UniProtKB">
        <authorList>
            <consortium name="RefSeq"/>
        </authorList>
    </citation>
    <scope>IDENTIFICATION</scope>
    <source>
        <tissue evidence="10">Whole organism</tissue>
    </source>
</reference>
<evidence type="ECO:0000256" key="6">
    <source>
        <dbReference type="RuleBase" id="RU362114"/>
    </source>
</evidence>
<gene>
    <name evidence="10" type="primary">LOC113202712</name>
</gene>
<keyword evidence="2 6" id="KW-0808">Transferase</keyword>
<organism evidence="9 10">
    <name type="scientific">Frankliniella occidentalis</name>
    <name type="common">Western flower thrips</name>
    <name type="synonym">Euthrips occidentalis</name>
    <dbReference type="NCBI Taxonomy" id="133901"/>
    <lineage>
        <taxon>Eukaryota</taxon>
        <taxon>Metazoa</taxon>
        <taxon>Ecdysozoa</taxon>
        <taxon>Arthropoda</taxon>
        <taxon>Hexapoda</taxon>
        <taxon>Insecta</taxon>
        <taxon>Pterygota</taxon>
        <taxon>Neoptera</taxon>
        <taxon>Paraneoptera</taxon>
        <taxon>Thysanoptera</taxon>
        <taxon>Terebrantia</taxon>
        <taxon>Thripoidea</taxon>
        <taxon>Thripidae</taxon>
        <taxon>Frankliniella</taxon>
    </lineage>
</organism>
<keyword evidence="7" id="KW-0812">Transmembrane</keyword>
<dbReference type="PANTHER" id="PTHR21328">
    <property type="entry name" value="POLY ADP-RIBOSE POLYMERASE FAMILY, MEMBER PARP"/>
    <property type="match status" value="1"/>
</dbReference>
<keyword evidence="7" id="KW-1133">Transmembrane helix</keyword>
<evidence type="ECO:0000256" key="3">
    <source>
        <dbReference type="ARBA" id="ARBA00022695"/>
    </source>
</evidence>
<evidence type="ECO:0000313" key="9">
    <source>
        <dbReference type="Proteomes" id="UP000504606"/>
    </source>
</evidence>
<reference evidence="10" key="1">
    <citation type="journal article" date="2018" name="Proc. Natl. Acad. Sci. U.S.A.">
        <title>Phylogenomics and the evolution of hemipteroid insects.</title>
        <authorList>
            <person name="Johnson K.P."/>
            <person name="Dietrich C.H."/>
            <person name="Friedrich F."/>
            <person name="Beutel R.G."/>
            <person name="Wipfler B."/>
            <person name="Peters R.S."/>
            <person name="Allen J.M."/>
            <person name="Petersen M."/>
            <person name="Donath A."/>
            <person name="Walden K.K."/>
            <person name="Kozlov A.M."/>
            <person name="Podsiadlowski L."/>
            <person name="Mayer C."/>
            <person name="Meusemann K."/>
            <person name="Vasilikopoulos A."/>
            <person name="Waterhouse R.M."/>
            <person name="Cameron S.L."/>
            <person name="Weirauch C."/>
            <person name="Swanson D.R."/>
            <person name="Percy D.M."/>
            <person name="Hardy N.B."/>
            <person name="Terry I."/>
            <person name="Liu S."/>
            <person name="Zhou X."/>
            <person name="Misof B."/>
            <person name="Robertson H.M."/>
            <person name="Yoshizawa K."/>
        </authorList>
    </citation>
    <scope>NUCLEOTIDE SEQUENCE</scope>
    <source>
        <tissue evidence="10">Whole organism</tissue>
    </source>
</reference>
<dbReference type="CTD" id="54956"/>
<dbReference type="KEGG" id="foc:113202712"/>
<keyword evidence="1 6" id="KW-0328">Glycosyltransferase</keyword>
<proteinExistence type="inferred from homology"/>
<evidence type="ECO:0000256" key="7">
    <source>
        <dbReference type="SAM" id="Phobius"/>
    </source>
</evidence>
<dbReference type="OrthoDB" id="19501at2759"/>
<evidence type="ECO:0000256" key="5">
    <source>
        <dbReference type="ARBA" id="ARBA00024347"/>
    </source>
</evidence>
<accession>A0A9C6XA82</accession>
<keyword evidence="7" id="KW-0472">Membrane</keyword>
<evidence type="ECO:0000313" key="10">
    <source>
        <dbReference type="RefSeq" id="XP_052131950.1"/>
    </source>
</evidence>
<protein>
    <recommendedName>
        <fullName evidence="6">Poly [ADP-ribose] polymerase</fullName>
        <shortName evidence="6">PARP</shortName>
        <ecNumber evidence="6">2.4.2.-</ecNumber>
    </recommendedName>
</protein>
<dbReference type="Pfam" id="PF00644">
    <property type="entry name" value="PARP"/>
    <property type="match status" value="1"/>
</dbReference>
<dbReference type="GO" id="GO:0016779">
    <property type="term" value="F:nucleotidyltransferase activity"/>
    <property type="evidence" value="ECO:0007669"/>
    <property type="project" value="UniProtKB-KW"/>
</dbReference>
<keyword evidence="4 6" id="KW-0520">NAD</keyword>
<comment type="similarity">
    <text evidence="5">Belongs to the ARTD/PARP family.</text>
</comment>
<dbReference type="InterPro" id="IPR041400">
    <property type="entry name" value="PARP16_N"/>
</dbReference>
<dbReference type="GO" id="GO:0003950">
    <property type="term" value="F:NAD+ poly-ADP-ribosyltransferase activity"/>
    <property type="evidence" value="ECO:0007669"/>
    <property type="project" value="UniProtKB-UniRule"/>
</dbReference>
<dbReference type="Gene3D" id="3.90.228.10">
    <property type="match status" value="1"/>
</dbReference>
<feature type="domain" description="PARP catalytic" evidence="8">
    <location>
        <begin position="101"/>
        <end position="305"/>
    </location>
</feature>
<dbReference type="InterPro" id="IPR051838">
    <property type="entry name" value="ARTD_PARP"/>
</dbReference>
<keyword evidence="3" id="KW-0548">Nucleotidyltransferase</keyword>
<dbReference type="EC" id="2.4.2.-" evidence="6"/>
<dbReference type="Pfam" id="PF18084">
    <property type="entry name" value="ARTD15_N"/>
    <property type="match status" value="1"/>
</dbReference>